<dbReference type="AlphaFoldDB" id="A0A833QLA1"/>
<dbReference type="Proteomes" id="UP000623129">
    <property type="component" value="Unassembled WGS sequence"/>
</dbReference>
<comment type="caution">
    <text evidence="1">The sequence shown here is derived from an EMBL/GenBank/DDBJ whole genome shotgun (WGS) entry which is preliminary data.</text>
</comment>
<dbReference type="EMBL" id="SWLB01000026">
    <property type="protein sequence ID" value="KAF3321876.1"/>
    <property type="molecule type" value="Genomic_DNA"/>
</dbReference>
<organism evidence="1 2">
    <name type="scientific">Carex littledalei</name>
    <dbReference type="NCBI Taxonomy" id="544730"/>
    <lineage>
        <taxon>Eukaryota</taxon>
        <taxon>Viridiplantae</taxon>
        <taxon>Streptophyta</taxon>
        <taxon>Embryophyta</taxon>
        <taxon>Tracheophyta</taxon>
        <taxon>Spermatophyta</taxon>
        <taxon>Magnoliopsida</taxon>
        <taxon>Liliopsida</taxon>
        <taxon>Poales</taxon>
        <taxon>Cyperaceae</taxon>
        <taxon>Cyperoideae</taxon>
        <taxon>Cariceae</taxon>
        <taxon>Carex</taxon>
        <taxon>Carex subgen. Euthyceras</taxon>
    </lineage>
</organism>
<reference evidence="1" key="1">
    <citation type="submission" date="2020-01" db="EMBL/GenBank/DDBJ databases">
        <title>Genome sequence of Kobresia littledalei, the first chromosome-level genome in the family Cyperaceae.</title>
        <authorList>
            <person name="Qu G."/>
        </authorList>
    </citation>
    <scope>NUCLEOTIDE SEQUENCE</scope>
    <source>
        <strain evidence="1">C.B.Clarke</strain>
        <tissue evidence="1">Leaf</tissue>
    </source>
</reference>
<accession>A0A833QLA1</accession>
<proteinExistence type="predicted"/>
<name>A0A833QLA1_9POAL</name>
<sequence>MVYSAESCRLVQSVQEVSQELIPDQHATQGVHCCYVDGSFREPSEGGAAYILFDSTGTELEFLQYGLLGCQPYSTFHMEAAALLLEMKAVMFRSLTSLTISYGIGDIPSLLNCAATVTVFHFNACLRTPKWKFHEEHRHPEKGWTWQSSELRRDITLRNITDTNLGSKEEH</sequence>
<keyword evidence="2" id="KW-1185">Reference proteome</keyword>
<evidence type="ECO:0000313" key="1">
    <source>
        <dbReference type="EMBL" id="KAF3321876.1"/>
    </source>
</evidence>
<evidence type="ECO:0000313" key="2">
    <source>
        <dbReference type="Proteomes" id="UP000623129"/>
    </source>
</evidence>
<protein>
    <submittedName>
        <fullName evidence="1">Uncharacterized protein</fullName>
    </submittedName>
</protein>
<gene>
    <name evidence="1" type="ORF">FCM35_KLT14092</name>
</gene>